<dbReference type="RefSeq" id="WP_073600959.1">
    <property type="nucleotide sequence ID" value="NZ_MRCB01000029.1"/>
</dbReference>
<dbReference type="AlphaFoldDB" id="A0A1U7HA54"/>
<organism evidence="1 2">
    <name type="scientific">Hydrococcus rivularis NIES-593</name>
    <dbReference type="NCBI Taxonomy" id="1921803"/>
    <lineage>
        <taxon>Bacteria</taxon>
        <taxon>Bacillati</taxon>
        <taxon>Cyanobacteriota</taxon>
        <taxon>Cyanophyceae</taxon>
        <taxon>Pleurocapsales</taxon>
        <taxon>Hydrococcaceae</taxon>
        <taxon>Hydrococcus</taxon>
    </lineage>
</organism>
<dbReference type="STRING" id="1921803.NIES593_18325"/>
<comment type="caution">
    <text evidence="1">The sequence shown here is derived from an EMBL/GenBank/DDBJ whole genome shotgun (WGS) entry which is preliminary data.</text>
</comment>
<gene>
    <name evidence="1" type="ORF">NIES593_18325</name>
</gene>
<evidence type="ECO:0000313" key="1">
    <source>
        <dbReference type="EMBL" id="OKH20477.1"/>
    </source>
</evidence>
<reference evidence="1 2" key="1">
    <citation type="submission" date="2016-11" db="EMBL/GenBank/DDBJ databases">
        <title>Draft Genome Sequences of Nine Cyanobacterial Strains from Diverse Habitats.</title>
        <authorList>
            <person name="Zhu T."/>
            <person name="Hou S."/>
            <person name="Lu X."/>
            <person name="Hess W.R."/>
        </authorList>
    </citation>
    <scope>NUCLEOTIDE SEQUENCE [LARGE SCALE GENOMIC DNA]</scope>
    <source>
        <strain evidence="1 2">NIES-593</strain>
    </source>
</reference>
<dbReference type="Proteomes" id="UP000186868">
    <property type="component" value="Unassembled WGS sequence"/>
</dbReference>
<accession>A0A1U7HA54</accession>
<name>A0A1U7HA54_9CYAN</name>
<proteinExistence type="predicted"/>
<protein>
    <submittedName>
        <fullName evidence="1">Uncharacterized protein</fullName>
    </submittedName>
</protein>
<dbReference type="EMBL" id="MRCB01000029">
    <property type="protein sequence ID" value="OKH20477.1"/>
    <property type="molecule type" value="Genomic_DNA"/>
</dbReference>
<evidence type="ECO:0000313" key="2">
    <source>
        <dbReference type="Proteomes" id="UP000186868"/>
    </source>
</evidence>
<dbReference type="OrthoDB" id="9795626at2"/>
<keyword evidence="2" id="KW-1185">Reference proteome</keyword>
<sequence>MYEKIKTEMKAWLKDYNDIFQLQEEFLLSLLNKFKDTAIGKERGYASIKSIEQFQEIIHLPAGEFDRYILTKTKAGEWTLGQMKLPHLTDRQDFIRFF</sequence>